<feature type="compositionally biased region" description="Acidic residues" evidence="1">
    <location>
        <begin position="406"/>
        <end position="433"/>
    </location>
</feature>
<name>A0A922E2G3_CARIL</name>
<organism evidence="3 4">
    <name type="scientific">Carya illinoinensis</name>
    <name type="common">Pecan</name>
    <dbReference type="NCBI Taxonomy" id="32201"/>
    <lineage>
        <taxon>Eukaryota</taxon>
        <taxon>Viridiplantae</taxon>
        <taxon>Streptophyta</taxon>
        <taxon>Embryophyta</taxon>
        <taxon>Tracheophyta</taxon>
        <taxon>Spermatophyta</taxon>
        <taxon>Magnoliopsida</taxon>
        <taxon>eudicotyledons</taxon>
        <taxon>Gunneridae</taxon>
        <taxon>Pentapetalae</taxon>
        <taxon>rosids</taxon>
        <taxon>fabids</taxon>
        <taxon>Fagales</taxon>
        <taxon>Juglandaceae</taxon>
        <taxon>Carya</taxon>
    </lineage>
</organism>
<evidence type="ECO:0000313" key="4">
    <source>
        <dbReference type="Proteomes" id="UP000811246"/>
    </source>
</evidence>
<feature type="region of interest" description="Disordered" evidence="1">
    <location>
        <begin position="1052"/>
        <end position="1077"/>
    </location>
</feature>
<feature type="compositionally biased region" description="Basic and acidic residues" evidence="1">
    <location>
        <begin position="1519"/>
        <end position="1531"/>
    </location>
</feature>
<feature type="region of interest" description="Disordered" evidence="1">
    <location>
        <begin position="1497"/>
        <end position="1531"/>
    </location>
</feature>
<evidence type="ECO:0000256" key="2">
    <source>
        <dbReference type="SAM" id="Phobius"/>
    </source>
</evidence>
<feature type="compositionally biased region" description="Basic and acidic residues" evidence="1">
    <location>
        <begin position="319"/>
        <end position="332"/>
    </location>
</feature>
<feature type="region of interest" description="Disordered" evidence="1">
    <location>
        <begin position="780"/>
        <end position="858"/>
    </location>
</feature>
<dbReference type="EMBL" id="CM031833">
    <property type="protein sequence ID" value="KAG6694545.1"/>
    <property type="molecule type" value="Genomic_DNA"/>
</dbReference>
<keyword evidence="2" id="KW-0472">Membrane</keyword>
<dbReference type="PANTHER" id="PTHR33870:SF4">
    <property type="entry name" value="CARDIOMYOPATHY-ASSOCIATED PROTEIN"/>
    <property type="match status" value="1"/>
</dbReference>
<feature type="transmembrane region" description="Helical" evidence="2">
    <location>
        <begin position="96"/>
        <end position="119"/>
    </location>
</feature>
<feature type="region of interest" description="Disordered" evidence="1">
    <location>
        <begin position="384"/>
        <end position="461"/>
    </location>
</feature>
<feature type="compositionally biased region" description="Basic and acidic residues" evidence="1">
    <location>
        <begin position="434"/>
        <end position="455"/>
    </location>
</feature>
<keyword evidence="2" id="KW-1133">Transmembrane helix</keyword>
<evidence type="ECO:0000256" key="1">
    <source>
        <dbReference type="SAM" id="MobiDB-lite"/>
    </source>
</evidence>
<reference evidence="3" key="1">
    <citation type="submission" date="2021-01" db="EMBL/GenBank/DDBJ databases">
        <authorList>
            <person name="Lovell J.T."/>
            <person name="Bentley N."/>
            <person name="Bhattarai G."/>
            <person name="Jenkins J.W."/>
            <person name="Sreedasyam A."/>
            <person name="Alarcon Y."/>
            <person name="Bock C."/>
            <person name="Boston L."/>
            <person name="Carlson J."/>
            <person name="Cervantes K."/>
            <person name="Clermont K."/>
            <person name="Krom N."/>
            <person name="Kubenka K."/>
            <person name="Mamidi S."/>
            <person name="Mattison C."/>
            <person name="Monteros M."/>
            <person name="Pisani C."/>
            <person name="Plott C."/>
            <person name="Rajasekar S."/>
            <person name="Rhein H.S."/>
            <person name="Rohla C."/>
            <person name="Song M."/>
            <person name="Hilaire R.S."/>
            <person name="Shu S."/>
            <person name="Wells L."/>
            <person name="Wang X."/>
            <person name="Webber J."/>
            <person name="Heerema R.J."/>
            <person name="Klein P."/>
            <person name="Conner P."/>
            <person name="Grauke L."/>
            <person name="Grimwood J."/>
            <person name="Schmutz J."/>
            <person name="Randall J.J."/>
        </authorList>
    </citation>
    <scope>NUCLEOTIDE SEQUENCE</scope>
    <source>
        <tissue evidence="3">Leaf</tissue>
    </source>
</reference>
<sequence>MPRKAMIVPTTPISLFLYLNQSTAMAIPCIYRNGLELERSSEIERQMGSNSEIAIRMRKILIIPIRTCYRSVCSHPFLVGMLCFLLLLYRSFPFVFSLLVSASPVLFCTALLLGTLLSFGQPNLIPEIEKHDDKVSPAHDVASLKARVSGDTTVVVDDERDESFIVERYTGKGRDIVEEAIEGASSEDEVRKVATYDGLVDYVPLIDHSSRVIRLQESIEGTSSVEDKVGKIEIDDGLVNYMPLIDNSSRVIQLQKRATGEVVGYFHGLELERKRGINKENLGIEEVANDGEAIENQGLVVHKGGDEILEVEGNGIKHPGELADARKGDHLDLSANDDEDGDDGSSGLGSDLAESSSPDASMADIIPMLDELHPLLDMEAPAPAHMSHDESDVASEHSQESSDVSVESDEESEIHGEVEEDGVDENEDDEEEEARGGKEDESKSAIKWTEDDQKNLMDLGTSELERNQRLENLIARRRARKNMRLMTEKNLIDLDGADLPLNVPPISTARHNPFDLPYDSYDPPGSAPSILLPRRNPFDLPYDPNEEKPDLKGDSFQQEFTTFQQKDALFRRHESFSSGPSGLGGPRQERRASNLRPFFVPERFISEGTSYSSFERQSSEVSESKLSSVPDTESVSSAADQDDRNANEQDFSQETELISSIGHAFDRAERGSQLSVDIDSVEIEPVERRDVGHDEVEITLGQVGNNAKMDSGLSETRGVAIPLELSNSEIHLTSRSNVGHDEAKIILGQAGNHAQMDSSGFSETGEVVIPLELSTSEIHLNTESVEEDYSSTSRFSSMPEIDGNAENKGSTSLEPRGNDIEESGSSMLPSLEEPDFRVQGGEVDDNQHEPVYDSSPPAGEKILHFPSISSEMYNLQAEISKMSSPPVSVATSVPISDKESELYKGKDSSNYGEIDRASLVAHPKDEMEQRFVEVQELGKDDVTQAKSSGVILDEQNGAEYVVELASVKSRSSSPNLGSVAEGMVVYKKESSSHELDQVRSLSIDSEILFGVHQDVHEKLDTVASSYQMASEIPSLVVEDVSVISSGTKPVEWHASGKEETHQLEQDQTYSSSSSDYGSVGEELIHKDIVLQLERDQVKSSSFDDAETQVGGQREGGENLDLLASSPHHIPSSEEQWPPMVTEQVILVLSGHSTPETEHMEDQSLNREDIVQFEQDEVHSSGSDAKIDTALHHDLDEDVVSLSYTGQYMLSEEKPQSELKKYVAYADKPRLEASSEDLDKYTESNSIQTESAEVVRITENGDMPEVTDPECKILQNLSSSALDSTQIDFPAESHEYKSPSGGVNLKADILGRNVNEDQTKVSKDLNYSAETYGSLDAVQTISEEAGEIKEIDEELLLELDTVGDFRVKEVVGAPHEINLGDTDFELFPKDSNRLKTQMDLPVLEARSLEDIDLAFKQLHEGADVEEVIFPSMVNDWLLVEESKDHVEPNSNLKVVDTKSLEDNHIALKQVSEANLHVLPEALDLEEKSASVEPYEMGSAKEIESTDVGSGVQGISTVAADKPEHGSDETLRL</sequence>
<evidence type="ECO:0008006" key="5">
    <source>
        <dbReference type="Google" id="ProtNLM"/>
    </source>
</evidence>
<accession>A0A922E2G3</accession>
<feature type="compositionally biased region" description="Low complexity" evidence="1">
    <location>
        <begin position="619"/>
        <end position="629"/>
    </location>
</feature>
<feature type="compositionally biased region" description="Basic and acidic residues" evidence="1">
    <location>
        <begin position="386"/>
        <end position="400"/>
    </location>
</feature>
<gene>
    <name evidence="3" type="ORF">I3842_09G053100</name>
</gene>
<protein>
    <recommendedName>
        <fullName evidence="5">Far1-related sequence 3</fullName>
    </recommendedName>
</protein>
<dbReference type="Proteomes" id="UP000811246">
    <property type="component" value="Chromosome 9"/>
</dbReference>
<proteinExistence type="predicted"/>
<comment type="caution">
    <text evidence="3">The sequence shown here is derived from an EMBL/GenBank/DDBJ whole genome shotgun (WGS) entry which is preliminary data.</text>
</comment>
<feature type="region of interest" description="Disordered" evidence="1">
    <location>
        <begin position="610"/>
        <end position="651"/>
    </location>
</feature>
<feature type="compositionally biased region" description="Low complexity" evidence="1">
    <location>
        <begin position="348"/>
        <end position="357"/>
    </location>
</feature>
<evidence type="ECO:0000313" key="3">
    <source>
        <dbReference type="EMBL" id="KAG6694545.1"/>
    </source>
</evidence>
<feature type="region of interest" description="Disordered" evidence="1">
    <location>
        <begin position="512"/>
        <end position="595"/>
    </location>
</feature>
<feature type="region of interest" description="Disordered" evidence="1">
    <location>
        <begin position="319"/>
        <end position="358"/>
    </location>
</feature>
<keyword evidence="2" id="KW-0812">Transmembrane</keyword>
<feature type="compositionally biased region" description="Polar residues" evidence="1">
    <location>
        <begin position="630"/>
        <end position="639"/>
    </location>
</feature>
<dbReference type="PANTHER" id="PTHR33870">
    <property type="entry name" value="CARDIOMYOPATHY-ASSOCIATED PROTEIN"/>
    <property type="match status" value="1"/>
</dbReference>
<feature type="transmembrane region" description="Helical" evidence="2">
    <location>
        <begin position="69"/>
        <end position="89"/>
    </location>
</feature>
<feature type="compositionally biased region" description="Polar residues" evidence="1">
    <location>
        <begin position="555"/>
        <end position="565"/>
    </location>
</feature>
<feature type="compositionally biased region" description="Basic and acidic residues" evidence="1">
    <location>
        <begin position="1052"/>
        <end position="1064"/>
    </location>
</feature>